<reference evidence="1" key="1">
    <citation type="journal article" date="2022" name="Int. J. Mol. Sci.">
        <title>Draft Genome of Tanacetum Coccineum: Genomic Comparison of Closely Related Tanacetum-Family Plants.</title>
        <authorList>
            <person name="Yamashiro T."/>
            <person name="Shiraishi A."/>
            <person name="Nakayama K."/>
            <person name="Satake H."/>
        </authorList>
    </citation>
    <scope>NUCLEOTIDE SEQUENCE</scope>
</reference>
<accession>A0ABQ5DAE7</accession>
<organism evidence="1 2">
    <name type="scientific">Tanacetum coccineum</name>
    <dbReference type="NCBI Taxonomy" id="301880"/>
    <lineage>
        <taxon>Eukaryota</taxon>
        <taxon>Viridiplantae</taxon>
        <taxon>Streptophyta</taxon>
        <taxon>Embryophyta</taxon>
        <taxon>Tracheophyta</taxon>
        <taxon>Spermatophyta</taxon>
        <taxon>Magnoliopsida</taxon>
        <taxon>eudicotyledons</taxon>
        <taxon>Gunneridae</taxon>
        <taxon>Pentapetalae</taxon>
        <taxon>asterids</taxon>
        <taxon>campanulids</taxon>
        <taxon>Asterales</taxon>
        <taxon>Asteraceae</taxon>
        <taxon>Asteroideae</taxon>
        <taxon>Anthemideae</taxon>
        <taxon>Anthemidinae</taxon>
        <taxon>Tanacetum</taxon>
    </lineage>
</organism>
<sequence length="120" mass="13417">MNKSFTIAYRFEITLQLCFFDGSKPKNNDELQPRLSNFFKNFDSNGGDDLCYQGGLDQSSDGKVRRTFLQVLAHFDISALSFRGVSGGKTLHSQHVDKKIQFFPLQGLNEDVSALADTSS</sequence>
<evidence type="ECO:0000313" key="2">
    <source>
        <dbReference type="Proteomes" id="UP001151760"/>
    </source>
</evidence>
<reference evidence="1" key="2">
    <citation type="submission" date="2022-01" db="EMBL/GenBank/DDBJ databases">
        <authorList>
            <person name="Yamashiro T."/>
            <person name="Shiraishi A."/>
            <person name="Satake H."/>
            <person name="Nakayama K."/>
        </authorList>
    </citation>
    <scope>NUCLEOTIDE SEQUENCE</scope>
</reference>
<proteinExistence type="predicted"/>
<name>A0ABQ5DAE7_9ASTR</name>
<dbReference type="EMBL" id="BQNB010015118">
    <property type="protein sequence ID" value="GJT36225.1"/>
    <property type="molecule type" value="Genomic_DNA"/>
</dbReference>
<gene>
    <name evidence="1" type="ORF">Tco_0926644</name>
</gene>
<protein>
    <submittedName>
        <fullName evidence="1">Uncharacterized protein</fullName>
    </submittedName>
</protein>
<keyword evidence="2" id="KW-1185">Reference proteome</keyword>
<evidence type="ECO:0000313" key="1">
    <source>
        <dbReference type="EMBL" id="GJT36225.1"/>
    </source>
</evidence>
<comment type="caution">
    <text evidence="1">The sequence shown here is derived from an EMBL/GenBank/DDBJ whole genome shotgun (WGS) entry which is preliminary data.</text>
</comment>
<dbReference type="Proteomes" id="UP001151760">
    <property type="component" value="Unassembled WGS sequence"/>
</dbReference>